<comment type="caution">
    <text evidence="3">The sequence shown here is derived from an EMBL/GenBank/DDBJ whole genome shotgun (WGS) entry which is preliminary data.</text>
</comment>
<dbReference type="AlphaFoldDB" id="A0A4R0R3Y5"/>
<feature type="transmembrane region" description="Helical" evidence="2">
    <location>
        <begin position="12"/>
        <end position="34"/>
    </location>
</feature>
<protein>
    <submittedName>
        <fullName evidence="3">Uncharacterized protein</fullName>
    </submittedName>
</protein>
<dbReference type="EMBL" id="RWJN01000565">
    <property type="protein sequence ID" value="TCD60643.1"/>
    <property type="molecule type" value="Genomic_DNA"/>
</dbReference>
<feature type="transmembrane region" description="Helical" evidence="2">
    <location>
        <begin position="169"/>
        <end position="190"/>
    </location>
</feature>
<reference evidence="3 4" key="1">
    <citation type="submission" date="2018-11" db="EMBL/GenBank/DDBJ databases">
        <title>Genome assembly of Steccherinum ochraceum LE-BIN_3174, the white-rot fungus of the Steccherinaceae family (The Residual Polyporoid clade, Polyporales, Basidiomycota).</title>
        <authorList>
            <person name="Fedorova T.V."/>
            <person name="Glazunova O.A."/>
            <person name="Landesman E.O."/>
            <person name="Moiseenko K.V."/>
            <person name="Psurtseva N.V."/>
            <person name="Savinova O.S."/>
            <person name="Shakhova N.V."/>
            <person name="Tyazhelova T.V."/>
            <person name="Vasina D.V."/>
        </authorList>
    </citation>
    <scope>NUCLEOTIDE SEQUENCE [LARGE SCALE GENOMIC DNA]</scope>
    <source>
        <strain evidence="3 4">LE-BIN_3174</strain>
    </source>
</reference>
<proteinExistence type="predicted"/>
<accession>A0A4R0R3Y5</accession>
<gene>
    <name evidence="3" type="ORF">EIP91_009744</name>
</gene>
<feature type="transmembrane region" description="Helical" evidence="2">
    <location>
        <begin position="211"/>
        <end position="236"/>
    </location>
</feature>
<keyword evidence="2" id="KW-0812">Transmembrane</keyword>
<keyword evidence="2" id="KW-1133">Transmembrane helix</keyword>
<dbReference type="STRING" id="92696.A0A4R0R3Y5"/>
<feature type="compositionally biased region" description="Basic and acidic residues" evidence="1">
    <location>
        <begin position="319"/>
        <end position="332"/>
    </location>
</feature>
<keyword evidence="4" id="KW-1185">Reference proteome</keyword>
<evidence type="ECO:0000256" key="1">
    <source>
        <dbReference type="SAM" id="MobiDB-lite"/>
    </source>
</evidence>
<sequence length="332" mass="36732">MLRLSEAEVISTALQGMLYGIATIMFILTMVILFRNSEHRRVNYTMVAASCALTALATAEFGVNISRLVQGLLDAGPVSPHGVEGWFADVSEPSFVAKGVLYGAQTLILDAVVIYRAYAVWQRVWIVVIPVLSWMALFASCVLLNKSLATASTDATDIFAASTGRWITLFYYLTLATNLTATSILAYRIWRTNRRTSQLIPSVDARSRLMFTLLIVVIESGVVYSVAVIASLILFVLKSPGLYVMLDFLSPIICIVFHMIIVRIGLAKEHEESDANSKSFRTRGFLSGPKARAERKPIQVEVELDRFHDADTSFCAEPQRSDDNKEKGSGEF</sequence>
<dbReference type="Proteomes" id="UP000292702">
    <property type="component" value="Unassembled WGS sequence"/>
</dbReference>
<evidence type="ECO:0000256" key="2">
    <source>
        <dbReference type="SAM" id="Phobius"/>
    </source>
</evidence>
<feature type="region of interest" description="Disordered" evidence="1">
    <location>
        <begin position="311"/>
        <end position="332"/>
    </location>
</feature>
<evidence type="ECO:0000313" key="3">
    <source>
        <dbReference type="EMBL" id="TCD60643.1"/>
    </source>
</evidence>
<feature type="transmembrane region" description="Helical" evidence="2">
    <location>
        <begin position="242"/>
        <end position="262"/>
    </location>
</feature>
<evidence type="ECO:0000313" key="4">
    <source>
        <dbReference type="Proteomes" id="UP000292702"/>
    </source>
</evidence>
<feature type="transmembrane region" description="Helical" evidence="2">
    <location>
        <begin position="125"/>
        <end position="149"/>
    </location>
</feature>
<keyword evidence="2" id="KW-0472">Membrane</keyword>
<organism evidence="3 4">
    <name type="scientific">Steccherinum ochraceum</name>
    <dbReference type="NCBI Taxonomy" id="92696"/>
    <lineage>
        <taxon>Eukaryota</taxon>
        <taxon>Fungi</taxon>
        <taxon>Dikarya</taxon>
        <taxon>Basidiomycota</taxon>
        <taxon>Agaricomycotina</taxon>
        <taxon>Agaricomycetes</taxon>
        <taxon>Polyporales</taxon>
        <taxon>Steccherinaceae</taxon>
        <taxon>Steccherinum</taxon>
    </lineage>
</organism>
<name>A0A4R0R3Y5_9APHY</name>
<dbReference type="OrthoDB" id="3354175at2759"/>